<dbReference type="Proteomes" id="UP000197781">
    <property type="component" value="Chromosome"/>
</dbReference>
<dbReference type="EMBL" id="CP018145">
    <property type="protein sequence ID" value="ASJ54154.1"/>
    <property type="molecule type" value="Genomic_DNA"/>
</dbReference>
<dbReference type="InterPro" id="IPR011010">
    <property type="entry name" value="DNA_brk_join_enz"/>
</dbReference>
<evidence type="ECO:0000313" key="4">
    <source>
        <dbReference type="Proteomes" id="UP000197781"/>
    </source>
</evidence>
<dbReference type="InterPro" id="IPR002104">
    <property type="entry name" value="Integrase_catalytic"/>
</dbReference>
<dbReference type="RefSeq" id="WP_088907936.1">
    <property type="nucleotide sequence ID" value="NZ_CP018145.1"/>
</dbReference>
<dbReference type="GO" id="GO:0003677">
    <property type="term" value="F:DNA binding"/>
    <property type="evidence" value="ECO:0007669"/>
    <property type="project" value="InterPro"/>
</dbReference>
<gene>
    <name evidence="3" type="ORF">BP422_11710</name>
</gene>
<dbReference type="GO" id="GO:0015074">
    <property type="term" value="P:DNA integration"/>
    <property type="evidence" value="ECO:0007669"/>
    <property type="project" value="InterPro"/>
</dbReference>
<dbReference type="AlphaFoldDB" id="A0A220MGC7"/>
<evidence type="ECO:0000259" key="2">
    <source>
        <dbReference type="PROSITE" id="PS51898"/>
    </source>
</evidence>
<keyword evidence="1" id="KW-0233">DNA recombination</keyword>
<dbReference type="Gene3D" id="1.10.443.10">
    <property type="entry name" value="Intergrase catalytic core"/>
    <property type="match status" value="1"/>
</dbReference>
<dbReference type="KEGG" id="bfm:BP422_11710"/>
<evidence type="ECO:0000256" key="1">
    <source>
        <dbReference type="ARBA" id="ARBA00023172"/>
    </source>
</evidence>
<dbReference type="SUPFAM" id="SSF56349">
    <property type="entry name" value="DNA breaking-rejoining enzymes"/>
    <property type="match status" value="1"/>
</dbReference>
<reference evidence="3 4" key="1">
    <citation type="submission" date="2016-11" db="EMBL/GenBank/DDBJ databases">
        <authorList>
            <person name="Jaros S."/>
            <person name="Januszkiewicz K."/>
            <person name="Wedrychowicz H."/>
        </authorList>
    </citation>
    <scope>NUCLEOTIDE SEQUENCE [LARGE SCALE GENOMIC DNA]</scope>
    <source>
        <strain evidence="3 4">NF2</strain>
    </source>
</reference>
<evidence type="ECO:0000313" key="3">
    <source>
        <dbReference type="EMBL" id="ASJ54154.1"/>
    </source>
</evidence>
<protein>
    <recommendedName>
        <fullName evidence="2">Tyr recombinase domain-containing protein</fullName>
    </recommendedName>
</protein>
<dbReference type="PROSITE" id="PS51898">
    <property type="entry name" value="TYR_RECOMBINASE"/>
    <property type="match status" value="1"/>
</dbReference>
<sequence length="313" mass="36391">MHGFPVIVFDRNNKIHLPLTVFAKEAHTAKSQGTANTYLNTILPFFSWLEIDPWQIRSGVTWNEKPERVRQAIYEYLIQKMCCKVRHHKYGFQVVDVTADSRSTTRIFLSALKLFYGVMVNKKHYPFENNPLVDAFSLHAIESLSNCGVPNGDFPRMPSISGTEEPRKRRKLSDSYFRLQGENWIPQIVDDVKLPGIILLGGSRLKRWGLREECITRLLFESGGRVSEVIGLTLGDWYSRGLLREANAFSKGSNGRRVKFLRWNNETSKLLQRYFDTERRKHDPNGYRLEDYLKLNHKKKIDLLSVPLFLTNR</sequence>
<name>A0A220MGC7_9BACL</name>
<proteinExistence type="predicted"/>
<dbReference type="InterPro" id="IPR013762">
    <property type="entry name" value="Integrase-like_cat_sf"/>
</dbReference>
<feature type="domain" description="Tyr recombinase" evidence="2">
    <location>
        <begin position="182"/>
        <end position="313"/>
    </location>
</feature>
<organism evidence="3 4">
    <name type="scientific">Brevibacillus formosus</name>
    <dbReference type="NCBI Taxonomy" id="54913"/>
    <lineage>
        <taxon>Bacteria</taxon>
        <taxon>Bacillati</taxon>
        <taxon>Bacillota</taxon>
        <taxon>Bacilli</taxon>
        <taxon>Bacillales</taxon>
        <taxon>Paenibacillaceae</taxon>
        <taxon>Brevibacillus</taxon>
    </lineage>
</organism>
<accession>A0A220MGC7</accession>
<dbReference type="GO" id="GO:0006310">
    <property type="term" value="P:DNA recombination"/>
    <property type="evidence" value="ECO:0007669"/>
    <property type="project" value="UniProtKB-KW"/>
</dbReference>